<protein>
    <submittedName>
        <fullName evidence="1">Uncharacterized protein</fullName>
    </submittedName>
</protein>
<gene>
    <name evidence="1" type="ORF">FNY97_10440</name>
</gene>
<reference evidence="1 2" key="1">
    <citation type="submission" date="2019-07" db="EMBL/GenBank/DDBJ databases">
        <title>Draft genome of C. aurimucosum strain 2274.</title>
        <authorList>
            <person name="Pacheco L.G.C."/>
            <person name="Aguiar E.R.G.R."/>
            <person name="Santos C.S."/>
            <person name="Rocha D.J.P.G."/>
            <person name="Sant'Anna L.O."/>
            <person name="Mattos-Guaraldi A.L."/>
            <person name="Santos L.S."/>
        </authorList>
    </citation>
    <scope>NUCLEOTIDE SEQUENCE [LARGE SCALE GENOMIC DNA]</scope>
    <source>
        <strain evidence="1 2">2274</strain>
    </source>
</reference>
<organism evidence="1 2">
    <name type="scientific">Corynebacterium hiratae</name>
    <dbReference type="NCBI Taxonomy" id="3139423"/>
    <lineage>
        <taxon>Bacteria</taxon>
        <taxon>Bacillati</taxon>
        <taxon>Actinomycetota</taxon>
        <taxon>Actinomycetes</taxon>
        <taxon>Mycobacteriales</taxon>
        <taxon>Corynebacteriaceae</taxon>
        <taxon>Corynebacterium</taxon>
    </lineage>
</organism>
<name>A0A553FRB6_9CORY</name>
<dbReference type="RefSeq" id="WP_144013850.1">
    <property type="nucleotide sequence ID" value="NZ_VKDK01000020.1"/>
</dbReference>
<evidence type="ECO:0000313" key="1">
    <source>
        <dbReference type="EMBL" id="TRX59801.1"/>
    </source>
</evidence>
<proteinExistence type="predicted"/>
<keyword evidence="2" id="KW-1185">Reference proteome</keyword>
<dbReference type="Proteomes" id="UP000320443">
    <property type="component" value="Unassembled WGS sequence"/>
</dbReference>
<comment type="caution">
    <text evidence="1">The sequence shown here is derived from an EMBL/GenBank/DDBJ whole genome shotgun (WGS) entry which is preliminary data.</text>
</comment>
<accession>A0A553FRB6</accession>
<dbReference type="AlphaFoldDB" id="A0A553FRB6"/>
<sequence>MAKVSFASLRDEALSRYELEPFVLEMPGKQKDITIQSVPTGLFLTTFHMEDVNPTVGRAWKFMEAVTPAKDWPRLSEMLREQPMPVLSDLVDAITEHFNLVFESTDAPKESDDSEE</sequence>
<dbReference type="EMBL" id="VKDK01000020">
    <property type="protein sequence ID" value="TRX59801.1"/>
    <property type="molecule type" value="Genomic_DNA"/>
</dbReference>
<evidence type="ECO:0000313" key="2">
    <source>
        <dbReference type="Proteomes" id="UP000320443"/>
    </source>
</evidence>